<accession>A0A645EFV8</accession>
<evidence type="ECO:0000313" key="1">
    <source>
        <dbReference type="EMBL" id="MPM99643.1"/>
    </source>
</evidence>
<name>A0A645EFV8_9ZZZZ</name>
<sequence>MAVAAQQALALEGGECGAGALVRAADQDHLVAHDETDHTRQQRIVRAAEDQRVDLLVLQRLEIAAGDGHQRIAGGDPCFDEGHELRADLRAHLHR</sequence>
<dbReference type="AlphaFoldDB" id="A0A645EFV8"/>
<protein>
    <submittedName>
        <fullName evidence="1">Uncharacterized protein</fullName>
    </submittedName>
</protein>
<comment type="caution">
    <text evidence="1">The sequence shown here is derived from an EMBL/GenBank/DDBJ whole genome shotgun (WGS) entry which is preliminary data.</text>
</comment>
<dbReference type="EMBL" id="VSSQ01045733">
    <property type="protein sequence ID" value="MPM99643.1"/>
    <property type="molecule type" value="Genomic_DNA"/>
</dbReference>
<reference evidence="1" key="1">
    <citation type="submission" date="2019-08" db="EMBL/GenBank/DDBJ databases">
        <authorList>
            <person name="Kucharzyk K."/>
            <person name="Murdoch R.W."/>
            <person name="Higgins S."/>
            <person name="Loffler F."/>
        </authorList>
    </citation>
    <scope>NUCLEOTIDE SEQUENCE</scope>
</reference>
<organism evidence="1">
    <name type="scientific">bioreactor metagenome</name>
    <dbReference type="NCBI Taxonomy" id="1076179"/>
    <lineage>
        <taxon>unclassified sequences</taxon>
        <taxon>metagenomes</taxon>
        <taxon>ecological metagenomes</taxon>
    </lineage>
</organism>
<gene>
    <name evidence="1" type="ORF">SDC9_146835</name>
</gene>
<proteinExistence type="predicted"/>